<reference evidence="1" key="1">
    <citation type="submission" date="2014-09" db="EMBL/GenBank/DDBJ databases">
        <authorList>
            <person name="Magalhaes I.L.F."/>
            <person name="Oliveira U."/>
            <person name="Santos F.R."/>
            <person name="Vidigal T.H.D.A."/>
            <person name="Brescovit A.D."/>
            <person name="Santos A.J."/>
        </authorList>
    </citation>
    <scope>NUCLEOTIDE SEQUENCE</scope>
    <source>
        <tissue evidence="1">Shoot tissue taken approximately 20 cm above the soil surface</tissue>
    </source>
</reference>
<dbReference type="AlphaFoldDB" id="A0A0A9BC15"/>
<evidence type="ECO:0000313" key="1">
    <source>
        <dbReference type="EMBL" id="JAD58765.1"/>
    </source>
</evidence>
<name>A0A0A9BC15_ARUDO</name>
<protein>
    <submittedName>
        <fullName evidence="1">Uncharacterized protein</fullName>
    </submittedName>
</protein>
<organism evidence="1">
    <name type="scientific">Arundo donax</name>
    <name type="common">Giant reed</name>
    <name type="synonym">Donax arundinaceus</name>
    <dbReference type="NCBI Taxonomy" id="35708"/>
    <lineage>
        <taxon>Eukaryota</taxon>
        <taxon>Viridiplantae</taxon>
        <taxon>Streptophyta</taxon>
        <taxon>Embryophyta</taxon>
        <taxon>Tracheophyta</taxon>
        <taxon>Spermatophyta</taxon>
        <taxon>Magnoliopsida</taxon>
        <taxon>Liliopsida</taxon>
        <taxon>Poales</taxon>
        <taxon>Poaceae</taxon>
        <taxon>PACMAD clade</taxon>
        <taxon>Arundinoideae</taxon>
        <taxon>Arundineae</taxon>
        <taxon>Arundo</taxon>
    </lineage>
</organism>
<accession>A0A0A9BC15</accession>
<dbReference type="EMBL" id="GBRH01239130">
    <property type="protein sequence ID" value="JAD58765.1"/>
    <property type="molecule type" value="Transcribed_RNA"/>
</dbReference>
<reference evidence="1" key="2">
    <citation type="journal article" date="2015" name="Data Brief">
        <title>Shoot transcriptome of the giant reed, Arundo donax.</title>
        <authorList>
            <person name="Barrero R.A."/>
            <person name="Guerrero F.D."/>
            <person name="Moolhuijzen P."/>
            <person name="Goolsby J.A."/>
            <person name="Tidwell J."/>
            <person name="Bellgard S.E."/>
            <person name="Bellgard M.I."/>
        </authorList>
    </citation>
    <scope>NUCLEOTIDE SEQUENCE</scope>
    <source>
        <tissue evidence="1">Shoot tissue taken approximately 20 cm above the soil surface</tissue>
    </source>
</reference>
<sequence length="69" mass="7957">MKQVRDLAHDCSNCIDHNLQSGDLVVYRVRGTSTKTMKADILFFYSASDLHRKTPRLKKLTRRIEPPAL</sequence>
<proteinExistence type="predicted"/>